<dbReference type="InterPro" id="IPR013078">
    <property type="entry name" value="His_Pase_superF_clade-1"/>
</dbReference>
<keyword evidence="2" id="KW-1185">Reference proteome</keyword>
<dbReference type="SUPFAM" id="SSF53254">
    <property type="entry name" value="Phosphoglycerate mutase-like"/>
    <property type="match status" value="1"/>
</dbReference>
<dbReference type="Proteomes" id="UP000286045">
    <property type="component" value="Unassembled WGS sequence"/>
</dbReference>
<evidence type="ECO:0000313" key="2">
    <source>
        <dbReference type="Proteomes" id="UP000286045"/>
    </source>
</evidence>
<dbReference type="Gene3D" id="3.40.50.1240">
    <property type="entry name" value="Phosphoglycerate mutase-like"/>
    <property type="match status" value="1"/>
</dbReference>
<proteinExistence type="predicted"/>
<dbReference type="InterPro" id="IPR050275">
    <property type="entry name" value="PGM_Phosphatase"/>
</dbReference>
<dbReference type="SMART" id="SM00855">
    <property type="entry name" value="PGAM"/>
    <property type="match status" value="1"/>
</dbReference>
<protein>
    <submittedName>
        <fullName evidence="1">Uncharacterized protein</fullName>
    </submittedName>
</protein>
<comment type="caution">
    <text evidence="1">The sequence shown here is derived from an EMBL/GenBank/DDBJ whole genome shotgun (WGS) entry which is preliminary data.</text>
</comment>
<gene>
    <name evidence="1" type="ORF">EKO27_g4682</name>
</gene>
<organism evidence="1 2">
    <name type="scientific">Xylaria grammica</name>
    <dbReference type="NCBI Taxonomy" id="363999"/>
    <lineage>
        <taxon>Eukaryota</taxon>
        <taxon>Fungi</taxon>
        <taxon>Dikarya</taxon>
        <taxon>Ascomycota</taxon>
        <taxon>Pezizomycotina</taxon>
        <taxon>Sordariomycetes</taxon>
        <taxon>Xylariomycetidae</taxon>
        <taxon>Xylariales</taxon>
        <taxon>Xylariaceae</taxon>
        <taxon>Xylaria</taxon>
    </lineage>
</organism>
<dbReference type="GO" id="GO:0016791">
    <property type="term" value="F:phosphatase activity"/>
    <property type="evidence" value="ECO:0007669"/>
    <property type="project" value="TreeGrafter"/>
</dbReference>
<dbReference type="Pfam" id="PF00300">
    <property type="entry name" value="His_Phos_1"/>
    <property type="match status" value="1"/>
</dbReference>
<accession>A0A439D7Q2</accession>
<dbReference type="CDD" id="cd07067">
    <property type="entry name" value="HP_PGM_like"/>
    <property type="match status" value="1"/>
</dbReference>
<dbReference type="InterPro" id="IPR029033">
    <property type="entry name" value="His_PPase_superfam"/>
</dbReference>
<dbReference type="AlphaFoldDB" id="A0A439D7Q2"/>
<name>A0A439D7Q2_9PEZI</name>
<evidence type="ECO:0000313" key="1">
    <source>
        <dbReference type="EMBL" id="RWA10424.1"/>
    </source>
</evidence>
<dbReference type="PANTHER" id="PTHR48100">
    <property type="entry name" value="BROAD-SPECIFICITY PHOSPHATASE YOR283W-RELATED"/>
    <property type="match status" value="1"/>
</dbReference>
<sequence length="212" mass="23834">MAPTIHIFRHAESRHNVELDGHAIRDPELTTHGVVDAAQKSCQFEPMPKVKKIISSPMRRAIQTAGLIFRPLIEEQGMKIILYPDLQECSSQPSDTGSPPDELRAEFGFAIDETHLSDGWWYKGASESYGGRSREIIAERARQARLFIRNVAKSLNDDDHIVVVTHSLFIPHLIENGPKFRNAEFRSCHFVDLLGDDSQATLVISEPVPQDP</sequence>
<dbReference type="EMBL" id="RYZI01000114">
    <property type="protein sequence ID" value="RWA10424.1"/>
    <property type="molecule type" value="Genomic_DNA"/>
</dbReference>
<dbReference type="PANTHER" id="PTHR48100:SF54">
    <property type="entry name" value="PHOSPHATASE SPAC5H10.03-RELATED"/>
    <property type="match status" value="1"/>
</dbReference>
<dbReference type="GO" id="GO:0005737">
    <property type="term" value="C:cytoplasm"/>
    <property type="evidence" value="ECO:0007669"/>
    <property type="project" value="TreeGrafter"/>
</dbReference>
<reference evidence="1 2" key="1">
    <citation type="submission" date="2018-12" db="EMBL/GenBank/DDBJ databases">
        <title>Draft genome sequence of Xylaria grammica IHI A82.</title>
        <authorList>
            <person name="Buettner E."/>
            <person name="Kellner H."/>
        </authorList>
    </citation>
    <scope>NUCLEOTIDE SEQUENCE [LARGE SCALE GENOMIC DNA]</scope>
    <source>
        <strain evidence="1 2">IHI A82</strain>
    </source>
</reference>